<evidence type="ECO:0000256" key="2">
    <source>
        <dbReference type="SAM" id="Phobius"/>
    </source>
</evidence>
<sequence length="189" mass="20528">MDGFLDVAAMRKRLNILLLTNGALAVVTTIVTLFVLARTGGVTSLLTSATYILYSFAAIFMLNNNPSAFTIGMVIGSSCVMVILSFEHTLYWTISACRHGLVASILLAICHCLFFLLSLTFCVAVFKYRHVLIDTSAVYYDTIPEGITPHDADVLDYDDEEARGRLSSNASSYHSNGSLPSPSMPTADI</sequence>
<feature type="transmembrane region" description="Helical" evidence="2">
    <location>
        <begin position="100"/>
        <end position="126"/>
    </location>
</feature>
<dbReference type="Proteomes" id="UP000243579">
    <property type="component" value="Unassembled WGS sequence"/>
</dbReference>
<protein>
    <recommendedName>
        <fullName evidence="5">Transmembrane protein</fullName>
    </recommendedName>
</protein>
<accession>A0A1V9YQ94</accession>
<dbReference type="EMBL" id="JNBR01001423">
    <property type="protein sequence ID" value="OQR87807.1"/>
    <property type="molecule type" value="Genomic_DNA"/>
</dbReference>
<dbReference type="AlphaFoldDB" id="A0A1V9YQ94"/>
<evidence type="ECO:0000256" key="1">
    <source>
        <dbReference type="SAM" id="MobiDB-lite"/>
    </source>
</evidence>
<keyword evidence="2" id="KW-0472">Membrane</keyword>
<feature type="transmembrane region" description="Helical" evidence="2">
    <location>
        <begin position="69"/>
        <end position="94"/>
    </location>
</feature>
<evidence type="ECO:0008006" key="5">
    <source>
        <dbReference type="Google" id="ProtNLM"/>
    </source>
</evidence>
<reference evidence="3 4" key="1">
    <citation type="journal article" date="2014" name="Genome Biol. Evol.">
        <title>The secreted proteins of Achlya hypogyna and Thraustotheca clavata identify the ancestral oomycete secretome and reveal gene acquisitions by horizontal gene transfer.</title>
        <authorList>
            <person name="Misner I."/>
            <person name="Blouin N."/>
            <person name="Leonard G."/>
            <person name="Richards T.A."/>
            <person name="Lane C.E."/>
        </authorList>
    </citation>
    <scope>NUCLEOTIDE SEQUENCE [LARGE SCALE GENOMIC DNA]</scope>
    <source>
        <strain evidence="3 4">ATCC 48635</strain>
    </source>
</reference>
<feature type="region of interest" description="Disordered" evidence="1">
    <location>
        <begin position="167"/>
        <end position="189"/>
    </location>
</feature>
<keyword evidence="4" id="KW-1185">Reference proteome</keyword>
<keyword evidence="2" id="KW-0812">Transmembrane</keyword>
<dbReference type="OrthoDB" id="78857at2759"/>
<organism evidence="3 4">
    <name type="scientific">Achlya hypogyna</name>
    <name type="common">Oomycete</name>
    <name type="synonym">Protoachlya hypogyna</name>
    <dbReference type="NCBI Taxonomy" id="1202772"/>
    <lineage>
        <taxon>Eukaryota</taxon>
        <taxon>Sar</taxon>
        <taxon>Stramenopiles</taxon>
        <taxon>Oomycota</taxon>
        <taxon>Saprolegniomycetes</taxon>
        <taxon>Saprolegniales</taxon>
        <taxon>Achlyaceae</taxon>
        <taxon>Achlya</taxon>
    </lineage>
</organism>
<keyword evidence="2" id="KW-1133">Transmembrane helix</keyword>
<name>A0A1V9YQ94_ACHHY</name>
<comment type="caution">
    <text evidence="3">The sequence shown here is derived from an EMBL/GenBank/DDBJ whole genome shotgun (WGS) entry which is preliminary data.</text>
</comment>
<evidence type="ECO:0000313" key="3">
    <source>
        <dbReference type="EMBL" id="OQR87807.1"/>
    </source>
</evidence>
<evidence type="ECO:0000313" key="4">
    <source>
        <dbReference type="Proteomes" id="UP000243579"/>
    </source>
</evidence>
<gene>
    <name evidence="3" type="ORF">ACHHYP_08028</name>
</gene>
<feature type="transmembrane region" description="Helical" evidence="2">
    <location>
        <begin position="42"/>
        <end position="62"/>
    </location>
</feature>
<proteinExistence type="predicted"/>
<feature type="transmembrane region" description="Helical" evidence="2">
    <location>
        <begin position="16"/>
        <end position="36"/>
    </location>
</feature>
<feature type="compositionally biased region" description="Low complexity" evidence="1">
    <location>
        <begin position="167"/>
        <end position="178"/>
    </location>
</feature>